<evidence type="ECO:0000313" key="2">
    <source>
        <dbReference type="EMBL" id="QNS40735.1"/>
    </source>
</evidence>
<organism evidence="2 3">
    <name type="scientific">Chryseobacterium manosquense</name>
    <dbReference type="NCBI Taxonomy" id="2754694"/>
    <lineage>
        <taxon>Bacteria</taxon>
        <taxon>Pseudomonadati</taxon>
        <taxon>Bacteroidota</taxon>
        <taxon>Flavobacteriia</taxon>
        <taxon>Flavobacteriales</taxon>
        <taxon>Weeksellaceae</taxon>
        <taxon>Chryseobacterium group</taxon>
        <taxon>Chryseobacterium</taxon>
    </lineage>
</organism>
<accession>A0A7H1DUS7</accession>
<keyword evidence="3" id="KW-1185">Reference proteome</keyword>
<evidence type="ECO:0000313" key="3">
    <source>
        <dbReference type="Proteomes" id="UP000516438"/>
    </source>
</evidence>
<gene>
    <name evidence="2" type="ORF">H0S70_10230</name>
</gene>
<dbReference type="AlphaFoldDB" id="A0A7H1DUS7"/>
<feature type="signal peptide" evidence="1">
    <location>
        <begin position="1"/>
        <end position="23"/>
    </location>
</feature>
<dbReference type="Proteomes" id="UP000516438">
    <property type="component" value="Chromosome"/>
</dbReference>
<sequence length="87" mass="10208">MKKVLLLLSIFAFSFFFSQITKTYDINSIARKAEVFEPQLKSEKTAVKIINTGTNHTELVVEERDAGHEFPHESIPEMVEFFRRHHR</sequence>
<keyword evidence="1" id="KW-0732">Signal</keyword>
<dbReference type="EMBL" id="CP060203">
    <property type="protein sequence ID" value="QNS40735.1"/>
    <property type="molecule type" value="Genomic_DNA"/>
</dbReference>
<protein>
    <recommendedName>
        <fullName evidence="4">Cupredoxin domain-containing protein</fullName>
    </recommendedName>
</protein>
<evidence type="ECO:0008006" key="4">
    <source>
        <dbReference type="Google" id="ProtNLM"/>
    </source>
</evidence>
<dbReference type="RefSeq" id="WP_188320728.1">
    <property type="nucleotide sequence ID" value="NZ_CP060203.1"/>
</dbReference>
<proteinExistence type="predicted"/>
<reference evidence="2 3" key="1">
    <citation type="submission" date="2020-07" db="EMBL/GenBank/DDBJ databases">
        <title>Complete genome and description of Chryseobacterium manosquense strain Marseille-Q2069 sp. nov.</title>
        <authorList>
            <person name="Boxberger M."/>
        </authorList>
    </citation>
    <scope>NUCLEOTIDE SEQUENCE [LARGE SCALE GENOMIC DNA]</scope>
    <source>
        <strain evidence="2 3">Marseille-Q2069</strain>
    </source>
</reference>
<feature type="chain" id="PRO_5028992805" description="Cupredoxin domain-containing protein" evidence="1">
    <location>
        <begin position="24"/>
        <end position="87"/>
    </location>
</feature>
<name>A0A7H1DUS7_9FLAO</name>
<evidence type="ECO:0000256" key="1">
    <source>
        <dbReference type="SAM" id="SignalP"/>
    </source>
</evidence>
<dbReference type="KEGG" id="cmaq:H0S70_10230"/>